<feature type="transmembrane region" description="Helical" evidence="2">
    <location>
        <begin position="64"/>
        <end position="85"/>
    </location>
</feature>
<reference evidence="3 4" key="1">
    <citation type="submission" date="2020-03" db="EMBL/GenBank/DDBJ databases">
        <title>WGS of actinomycetes isolated from Thailand.</title>
        <authorList>
            <person name="Thawai C."/>
        </authorList>
    </citation>
    <scope>NUCLEOTIDE SEQUENCE [LARGE SCALE GENOMIC DNA]</scope>
    <source>
        <strain evidence="3 4">PRB2-1</strain>
    </source>
</reference>
<comment type="caution">
    <text evidence="3">The sequence shown here is derived from an EMBL/GenBank/DDBJ whole genome shotgun (WGS) entry which is preliminary data.</text>
</comment>
<evidence type="ECO:0000313" key="4">
    <source>
        <dbReference type="Proteomes" id="UP000734511"/>
    </source>
</evidence>
<gene>
    <name evidence="3" type="ORF">HCN08_00105</name>
</gene>
<evidence type="ECO:0000256" key="1">
    <source>
        <dbReference type="SAM" id="MobiDB-lite"/>
    </source>
</evidence>
<organism evidence="3 4">
    <name type="scientific">Actinacidiphila epipremni</name>
    <dbReference type="NCBI Taxonomy" id="2053013"/>
    <lineage>
        <taxon>Bacteria</taxon>
        <taxon>Bacillati</taxon>
        <taxon>Actinomycetota</taxon>
        <taxon>Actinomycetes</taxon>
        <taxon>Kitasatosporales</taxon>
        <taxon>Streptomycetaceae</taxon>
        <taxon>Actinacidiphila</taxon>
    </lineage>
</organism>
<keyword evidence="2" id="KW-1133">Transmembrane helix</keyword>
<dbReference type="RefSeq" id="WP_167980718.1">
    <property type="nucleotide sequence ID" value="NZ_JAATEJ010000001.1"/>
</dbReference>
<feature type="transmembrane region" description="Helical" evidence="2">
    <location>
        <begin position="6"/>
        <end position="22"/>
    </location>
</feature>
<keyword evidence="4" id="KW-1185">Reference proteome</keyword>
<evidence type="ECO:0000256" key="2">
    <source>
        <dbReference type="SAM" id="Phobius"/>
    </source>
</evidence>
<accession>A0ABX0ZG49</accession>
<protein>
    <submittedName>
        <fullName evidence="3">DUF2304 domain-containing protein</fullName>
    </submittedName>
</protein>
<sequence length="167" mass="16743">MQLSVITSLTGLVLLACILELLRRHQLKEKYAALWLAVGSAVVPLGMFPQGLDSVAGSVGIKSGVSLVLFAGIVLLLLVCLHLSWESSRLEEETRTLAEQIALLRTELDAVSGPAAPAPPPAEGPGPGPGPGAGAGPAPAPAPAPAPGPAPAPAPAPAPVSRPERSG</sequence>
<dbReference type="Proteomes" id="UP000734511">
    <property type="component" value="Unassembled WGS sequence"/>
</dbReference>
<feature type="compositionally biased region" description="Pro residues" evidence="1">
    <location>
        <begin position="138"/>
        <end position="160"/>
    </location>
</feature>
<evidence type="ECO:0000313" key="3">
    <source>
        <dbReference type="EMBL" id="NJP41831.1"/>
    </source>
</evidence>
<feature type="transmembrane region" description="Helical" evidence="2">
    <location>
        <begin position="34"/>
        <end position="52"/>
    </location>
</feature>
<feature type="region of interest" description="Disordered" evidence="1">
    <location>
        <begin position="111"/>
        <end position="167"/>
    </location>
</feature>
<name>A0ABX0ZG49_9ACTN</name>
<dbReference type="Pfam" id="PF10066">
    <property type="entry name" value="DUF2304"/>
    <property type="match status" value="1"/>
</dbReference>
<dbReference type="EMBL" id="JAATEJ010000001">
    <property type="protein sequence ID" value="NJP41831.1"/>
    <property type="molecule type" value="Genomic_DNA"/>
</dbReference>
<keyword evidence="2" id="KW-0472">Membrane</keyword>
<dbReference type="InterPro" id="IPR019277">
    <property type="entry name" value="DUF2304"/>
</dbReference>
<feature type="compositionally biased region" description="Pro residues" evidence="1">
    <location>
        <begin position="116"/>
        <end position="130"/>
    </location>
</feature>
<proteinExistence type="predicted"/>
<keyword evidence="2" id="KW-0812">Transmembrane</keyword>